<evidence type="ECO:0000256" key="5">
    <source>
        <dbReference type="ARBA" id="ARBA00023315"/>
    </source>
</evidence>
<dbReference type="GO" id="GO:0008654">
    <property type="term" value="P:phospholipid biosynthetic process"/>
    <property type="evidence" value="ECO:0007669"/>
    <property type="project" value="TreeGrafter"/>
</dbReference>
<sequence length="726" mass="82808">MESVYQKALLNDDLRNYVNLLDLPKLDGASRLLKGNSYQLTRDLSFPWFADLRYCYNTPLNHCYPNITHCVMKSERIIAIAKTLAEEKKVSESVFIKQAAKFLNQMKASFSKVLCRLAGWIMFKLFRRVTRRILVSPPQLERLKNADGSGIPIVYLPLHRSHLDHMLITWTLYHWGIRLPHIASGDNLNLNGLGWLLRAFGAFFIRRKVDDDFKQIAEENNTGNELYREVLNTYMTTLLKHGMSIEFFLEGTRSRFGKALLPKNGLISNIVAAVREKEIPDVFIVPVGISYDNILEGIFHDELMGVRKKKESVLGAIRGFFGCFGGRGRCGTIVVDFGVPISLSEHLEKLSANIVKHKGLINLKHETNPFSYRELVPWHNFVDEPMERMLIRAVGYDAVYQAQRSKPINVAALTSLLFLCNHRKQPVLLKDFLVDLKLLIEEVHYLGYYVVGWDQNIVDIGPLFEDGYRFLRHLISKDFGTDGSILLRMSCNQPRCYLEIAYHKNNALPPFGLISMAALSVLSMSDHSEVTGDEYIEKCLLVCNVLQCEIIFCSPTEDLRMEITKALDYLGISALDKPVIFDASNLSKHATFGLLFYANILRPFLHTLLVTIYDLVVDPFEKEMTDKQYVRNLLNKCVQANKYASGDFPVCEAINSDSMHNAIKFLRFKQIVRKEGMQLIDQELAERYVGIVHDLLAKIDGPLSTPVSHPRSELRSQKEKSSVQDS</sequence>
<dbReference type="SMART" id="SM00563">
    <property type="entry name" value="PlsC"/>
    <property type="match status" value="1"/>
</dbReference>
<dbReference type="GO" id="GO:0006631">
    <property type="term" value="P:fatty acid metabolic process"/>
    <property type="evidence" value="ECO:0007669"/>
    <property type="project" value="TreeGrafter"/>
</dbReference>
<evidence type="ECO:0000256" key="3">
    <source>
        <dbReference type="ARBA" id="ARBA00022679"/>
    </source>
</evidence>
<comment type="subcellular location">
    <subcellularLocation>
        <location evidence="1">Membrane</location>
    </subcellularLocation>
</comment>
<name>A0A915DJI5_9BILA</name>
<feature type="domain" description="Phospholipid/glycerol acyltransferase" evidence="8">
    <location>
        <begin position="153"/>
        <end position="292"/>
    </location>
</feature>
<feature type="region of interest" description="Disordered" evidence="7">
    <location>
        <begin position="703"/>
        <end position="726"/>
    </location>
</feature>
<dbReference type="CDD" id="cd07993">
    <property type="entry name" value="LPLAT_DHAPAT-like"/>
    <property type="match status" value="1"/>
</dbReference>
<dbReference type="InterPro" id="IPR041728">
    <property type="entry name" value="GPAT/DHAPAT_LPLAT"/>
</dbReference>
<proteinExistence type="inferred from homology"/>
<accession>A0A915DJI5</accession>
<dbReference type="InterPro" id="IPR002123">
    <property type="entry name" value="Plipid/glycerol_acylTrfase"/>
</dbReference>
<protein>
    <submittedName>
        <fullName evidence="10">Phospholipid/glycerol acyltransferase domain-containing protein</fullName>
    </submittedName>
</protein>
<dbReference type="PANTHER" id="PTHR12563">
    <property type="entry name" value="GLYCEROL-3-PHOSPHATE ACYLTRANSFERASE"/>
    <property type="match status" value="1"/>
</dbReference>
<evidence type="ECO:0000259" key="8">
    <source>
        <dbReference type="SMART" id="SM00563"/>
    </source>
</evidence>
<dbReference type="WBParaSite" id="jg20132">
    <property type="protein sequence ID" value="jg20132"/>
    <property type="gene ID" value="jg20132"/>
</dbReference>
<evidence type="ECO:0000313" key="9">
    <source>
        <dbReference type="Proteomes" id="UP000887574"/>
    </source>
</evidence>
<dbReference type="GO" id="GO:0006072">
    <property type="term" value="P:glycerol-3-phosphate metabolic process"/>
    <property type="evidence" value="ECO:0007669"/>
    <property type="project" value="TreeGrafter"/>
</dbReference>
<dbReference type="Proteomes" id="UP000887574">
    <property type="component" value="Unplaced"/>
</dbReference>
<dbReference type="Pfam" id="PF19277">
    <property type="entry name" value="GPAT_C"/>
    <property type="match status" value="1"/>
</dbReference>
<evidence type="ECO:0000256" key="6">
    <source>
        <dbReference type="PIRNR" id="PIRNR000437"/>
    </source>
</evidence>
<keyword evidence="3 6" id="KW-0808">Transferase</keyword>
<evidence type="ECO:0000256" key="7">
    <source>
        <dbReference type="SAM" id="MobiDB-lite"/>
    </source>
</evidence>
<dbReference type="GO" id="GO:0019432">
    <property type="term" value="P:triglyceride biosynthetic process"/>
    <property type="evidence" value="ECO:0007669"/>
    <property type="project" value="TreeGrafter"/>
</dbReference>
<comment type="similarity">
    <text evidence="2 6">Belongs to the GPAT/DAPAT family.</text>
</comment>
<dbReference type="GO" id="GO:0004366">
    <property type="term" value="F:glycerol-3-phosphate O-acyltransferase activity"/>
    <property type="evidence" value="ECO:0007669"/>
    <property type="project" value="TreeGrafter"/>
</dbReference>
<dbReference type="Pfam" id="PF01553">
    <property type="entry name" value="Acyltransferase"/>
    <property type="match status" value="1"/>
</dbReference>
<keyword evidence="9" id="KW-1185">Reference proteome</keyword>
<organism evidence="9 10">
    <name type="scientific">Ditylenchus dipsaci</name>
    <dbReference type="NCBI Taxonomy" id="166011"/>
    <lineage>
        <taxon>Eukaryota</taxon>
        <taxon>Metazoa</taxon>
        <taxon>Ecdysozoa</taxon>
        <taxon>Nematoda</taxon>
        <taxon>Chromadorea</taxon>
        <taxon>Rhabditida</taxon>
        <taxon>Tylenchina</taxon>
        <taxon>Tylenchomorpha</taxon>
        <taxon>Sphaerularioidea</taxon>
        <taxon>Anguinidae</taxon>
        <taxon>Anguininae</taxon>
        <taxon>Ditylenchus</taxon>
    </lineage>
</organism>
<evidence type="ECO:0000256" key="1">
    <source>
        <dbReference type="ARBA" id="ARBA00004370"/>
    </source>
</evidence>
<dbReference type="PIRSF" id="PIRSF000437">
    <property type="entry name" value="GPAT_DHAPAT"/>
    <property type="match status" value="1"/>
</dbReference>
<reference evidence="10" key="1">
    <citation type="submission" date="2022-11" db="UniProtKB">
        <authorList>
            <consortium name="WormBaseParasite"/>
        </authorList>
    </citation>
    <scope>IDENTIFICATION</scope>
</reference>
<dbReference type="GO" id="GO:0031966">
    <property type="term" value="C:mitochondrial membrane"/>
    <property type="evidence" value="ECO:0007669"/>
    <property type="project" value="TreeGrafter"/>
</dbReference>
<dbReference type="PANTHER" id="PTHR12563:SF23">
    <property type="entry name" value="BCDNA.GH07066"/>
    <property type="match status" value="1"/>
</dbReference>
<dbReference type="SUPFAM" id="SSF69593">
    <property type="entry name" value="Glycerol-3-phosphate (1)-acyltransferase"/>
    <property type="match status" value="1"/>
</dbReference>
<evidence type="ECO:0000256" key="4">
    <source>
        <dbReference type="ARBA" id="ARBA00023136"/>
    </source>
</evidence>
<dbReference type="InterPro" id="IPR022284">
    <property type="entry name" value="GPAT/DHAPAT"/>
</dbReference>
<feature type="compositionally biased region" description="Basic and acidic residues" evidence="7">
    <location>
        <begin position="710"/>
        <end position="726"/>
    </location>
</feature>
<evidence type="ECO:0000313" key="10">
    <source>
        <dbReference type="WBParaSite" id="jg20132"/>
    </source>
</evidence>
<keyword evidence="4" id="KW-0472">Membrane</keyword>
<dbReference type="InterPro" id="IPR045520">
    <property type="entry name" value="GPAT/DHAPAT_C"/>
</dbReference>
<keyword evidence="5 6" id="KW-0012">Acyltransferase</keyword>
<evidence type="ECO:0000256" key="2">
    <source>
        <dbReference type="ARBA" id="ARBA00007937"/>
    </source>
</evidence>
<dbReference type="AlphaFoldDB" id="A0A915DJI5"/>